<dbReference type="EMBL" id="AP022610">
    <property type="protein sequence ID" value="BBZ28825.1"/>
    <property type="molecule type" value="Genomic_DNA"/>
</dbReference>
<dbReference type="KEGG" id="mmag:MMAD_31200"/>
<evidence type="ECO:0000313" key="1">
    <source>
        <dbReference type="EMBL" id="BBZ28825.1"/>
    </source>
</evidence>
<dbReference type="Proteomes" id="UP000466517">
    <property type="component" value="Chromosome"/>
</dbReference>
<gene>
    <name evidence="1" type="ORF">MMAD_31200</name>
</gene>
<keyword evidence="2" id="KW-1185">Reference proteome</keyword>
<dbReference type="AlphaFoldDB" id="A0A7I7XIA8"/>
<accession>A0A7I7XIA8</accession>
<organism evidence="1 2">
    <name type="scientific">Mycolicibacterium madagascariense</name>
    <dbReference type="NCBI Taxonomy" id="212765"/>
    <lineage>
        <taxon>Bacteria</taxon>
        <taxon>Bacillati</taxon>
        <taxon>Actinomycetota</taxon>
        <taxon>Actinomycetes</taxon>
        <taxon>Mycobacteriales</taxon>
        <taxon>Mycobacteriaceae</taxon>
        <taxon>Mycolicibacterium</taxon>
    </lineage>
</organism>
<evidence type="ECO:0000313" key="2">
    <source>
        <dbReference type="Proteomes" id="UP000466517"/>
    </source>
</evidence>
<sequence length="67" mass="6852">MHVTAPATFWSCPSTVTFVTIGADALLDDALVPEVLLEQPTSPATTIAVPSTPATASRFIAALLVVG</sequence>
<protein>
    <submittedName>
        <fullName evidence="1">Uncharacterized protein</fullName>
    </submittedName>
</protein>
<name>A0A7I7XIA8_9MYCO</name>
<reference evidence="1 2" key="1">
    <citation type="journal article" date="2019" name="Emerg. Microbes Infect.">
        <title>Comprehensive subspecies identification of 175 nontuberculous mycobacteria species based on 7547 genomic profiles.</title>
        <authorList>
            <person name="Matsumoto Y."/>
            <person name="Kinjo T."/>
            <person name="Motooka D."/>
            <person name="Nabeya D."/>
            <person name="Jung N."/>
            <person name="Uechi K."/>
            <person name="Horii T."/>
            <person name="Iida T."/>
            <person name="Fujita J."/>
            <person name="Nakamura S."/>
        </authorList>
    </citation>
    <scope>NUCLEOTIDE SEQUENCE [LARGE SCALE GENOMIC DNA]</scope>
    <source>
        <strain evidence="1 2">JCM 13574</strain>
    </source>
</reference>
<proteinExistence type="predicted"/>